<sequence length="107" mass="12108">MCLAIPARIIKINKNVAEIESLGVKKEVDISLTPEAKVGNFVIVHAGFAIMLKDIESIKKYYYLSKKEIESLTSARAPIVLLKKKAKNYTVSWYVSLYNRYEGVMLP</sequence>
<reference evidence="2" key="1">
    <citation type="journal article" date="2014" name="Front. Microbiol.">
        <title>High frequency of phylogenetically diverse reductive dehalogenase-homologous genes in deep subseafloor sedimentary metagenomes.</title>
        <authorList>
            <person name="Kawai M."/>
            <person name="Futagami T."/>
            <person name="Toyoda A."/>
            <person name="Takaki Y."/>
            <person name="Nishi S."/>
            <person name="Hori S."/>
            <person name="Arai W."/>
            <person name="Tsubouchi T."/>
            <person name="Morono Y."/>
            <person name="Uchiyama I."/>
            <person name="Ito T."/>
            <person name="Fujiyama A."/>
            <person name="Inagaki F."/>
            <person name="Takami H."/>
        </authorList>
    </citation>
    <scope>NUCLEOTIDE SEQUENCE</scope>
    <source>
        <strain evidence="2">Expedition CK06-06</strain>
    </source>
</reference>
<dbReference type="InterPro" id="IPR019812">
    <property type="entry name" value="Hydgase_assmbl_chp_CS"/>
</dbReference>
<dbReference type="PRINTS" id="PR00445">
    <property type="entry name" value="HUPFHYPC"/>
</dbReference>
<dbReference type="GO" id="GO:0051604">
    <property type="term" value="P:protein maturation"/>
    <property type="evidence" value="ECO:0007669"/>
    <property type="project" value="TreeGrafter"/>
</dbReference>
<organism evidence="2">
    <name type="scientific">marine sediment metagenome</name>
    <dbReference type="NCBI Taxonomy" id="412755"/>
    <lineage>
        <taxon>unclassified sequences</taxon>
        <taxon>metagenomes</taxon>
        <taxon>ecological metagenomes</taxon>
    </lineage>
</organism>
<comment type="similarity">
    <text evidence="1">Belongs to the HupF/HypC family.</text>
</comment>
<dbReference type="PROSITE" id="PS01097">
    <property type="entry name" value="HUPF_HYPC"/>
    <property type="match status" value="1"/>
</dbReference>
<dbReference type="AlphaFoldDB" id="X1FIX8"/>
<dbReference type="Gene3D" id="2.30.30.140">
    <property type="match status" value="1"/>
</dbReference>
<dbReference type="InterPro" id="IPR001109">
    <property type="entry name" value="Hydrogenase_HupF/HypC"/>
</dbReference>
<name>X1FIX8_9ZZZZ</name>
<dbReference type="Pfam" id="PF01455">
    <property type="entry name" value="HupF_HypC"/>
    <property type="match status" value="1"/>
</dbReference>
<dbReference type="GO" id="GO:0005506">
    <property type="term" value="F:iron ion binding"/>
    <property type="evidence" value="ECO:0007669"/>
    <property type="project" value="TreeGrafter"/>
</dbReference>
<evidence type="ECO:0000256" key="1">
    <source>
        <dbReference type="ARBA" id="ARBA00006018"/>
    </source>
</evidence>
<dbReference type="SUPFAM" id="SSF159127">
    <property type="entry name" value="HupF/HypC-like"/>
    <property type="match status" value="1"/>
</dbReference>
<dbReference type="EMBL" id="BARU01010370">
    <property type="protein sequence ID" value="GAH32450.1"/>
    <property type="molecule type" value="Genomic_DNA"/>
</dbReference>
<dbReference type="GO" id="GO:1902670">
    <property type="term" value="F:carbon dioxide binding"/>
    <property type="evidence" value="ECO:0007669"/>
    <property type="project" value="TreeGrafter"/>
</dbReference>
<dbReference type="PANTHER" id="PTHR35177:SF2">
    <property type="entry name" value="HYDROGENASE MATURATION FACTOR HYBG"/>
    <property type="match status" value="1"/>
</dbReference>
<protein>
    <recommendedName>
        <fullName evidence="3">HypC/HybG/HupF family hydrogenase formation chaperone</fullName>
    </recommendedName>
</protein>
<proteinExistence type="inferred from homology"/>
<gene>
    <name evidence="2" type="ORF">S03H2_19794</name>
</gene>
<evidence type="ECO:0008006" key="3">
    <source>
        <dbReference type="Google" id="ProtNLM"/>
    </source>
</evidence>
<evidence type="ECO:0000313" key="2">
    <source>
        <dbReference type="EMBL" id="GAH32450.1"/>
    </source>
</evidence>
<dbReference type="Gene3D" id="3.30.110.120">
    <property type="match status" value="1"/>
</dbReference>
<comment type="caution">
    <text evidence="2">The sequence shown here is derived from an EMBL/GenBank/DDBJ whole genome shotgun (WGS) entry which is preliminary data.</text>
</comment>
<dbReference type="PANTHER" id="PTHR35177">
    <property type="entry name" value="HYDROGENASE MATURATION FACTOR HYBG"/>
    <property type="match status" value="1"/>
</dbReference>
<feature type="non-terminal residue" evidence="2">
    <location>
        <position position="107"/>
    </location>
</feature>
<dbReference type="NCBIfam" id="TIGR00074">
    <property type="entry name" value="hypC_hupF"/>
    <property type="match status" value="1"/>
</dbReference>
<accession>X1FIX8</accession>